<accession>A0ABT4SWJ6</accession>
<evidence type="ECO:0000313" key="3">
    <source>
        <dbReference type="EMBL" id="MDA0641343.1"/>
    </source>
</evidence>
<feature type="region of interest" description="Disordered" evidence="1">
    <location>
        <begin position="92"/>
        <end position="122"/>
    </location>
</feature>
<keyword evidence="2" id="KW-0812">Transmembrane</keyword>
<keyword evidence="2" id="KW-0472">Membrane</keyword>
<dbReference type="RefSeq" id="WP_271276273.1">
    <property type="nucleotide sequence ID" value="NZ_BAABFD010000012.1"/>
</dbReference>
<proteinExistence type="predicted"/>
<feature type="transmembrane region" description="Helical" evidence="2">
    <location>
        <begin position="40"/>
        <end position="62"/>
    </location>
</feature>
<evidence type="ECO:0000256" key="2">
    <source>
        <dbReference type="SAM" id="Phobius"/>
    </source>
</evidence>
<gene>
    <name evidence="3" type="ORF">OUY24_12010</name>
</gene>
<evidence type="ECO:0000313" key="4">
    <source>
        <dbReference type="Proteomes" id="UP001212498"/>
    </source>
</evidence>
<keyword evidence="4" id="KW-1185">Reference proteome</keyword>
<comment type="caution">
    <text evidence="3">The sequence shown here is derived from an EMBL/GenBank/DDBJ whole genome shotgun (WGS) entry which is preliminary data.</text>
</comment>
<dbReference type="NCBIfam" id="NF038083">
    <property type="entry name" value="CU044_5270_fam"/>
    <property type="match status" value="1"/>
</dbReference>
<organism evidence="3 4">
    <name type="scientific">Nonomuraea ferruginea</name>
    <dbReference type="NCBI Taxonomy" id="46174"/>
    <lineage>
        <taxon>Bacteria</taxon>
        <taxon>Bacillati</taxon>
        <taxon>Actinomycetota</taxon>
        <taxon>Actinomycetes</taxon>
        <taxon>Streptosporangiales</taxon>
        <taxon>Streptosporangiaceae</taxon>
        <taxon>Nonomuraea</taxon>
    </lineage>
</organism>
<sequence length="315" mass="35008">MDDLRSLREWRAEVPEPDQEWSIPQRRRLLTRIRRRRWTWAHRLITVGAAGAAVAVLAVVALPSEPSVTEPAVTPSSAVRLDPGLVLAQAAKVASERGDAPRPAPTQWHYTRSMDKQPTSDTAQTYERWIRYDGKQTAGFGENGDLVVTDVPPDPGDDDLAPGQYDAKLRGLPTDPRKLLAKVTGDRHWIDFPQEKGVPRNAEPPDARAYRVITLYLSRYGTMPPRLEAAMFQALALIPGVRIEHGVTDAAGRAGLGIWREGGGDVRRYDILDPDTYRYLGTATVWLRDSRLPKGAVWRTALLSSVIVDRPGERG</sequence>
<dbReference type="Proteomes" id="UP001212498">
    <property type="component" value="Unassembled WGS sequence"/>
</dbReference>
<reference evidence="3 4" key="1">
    <citation type="submission" date="2022-11" db="EMBL/GenBank/DDBJ databases">
        <title>Nonomuraea corallina sp. nov., a new species of the genus Nonomuraea isolated from sea side sediment in Thai sea.</title>
        <authorList>
            <person name="Ngamcharungchit C."/>
            <person name="Matsumoto A."/>
            <person name="Suriyachadkun C."/>
            <person name="Panbangred W."/>
            <person name="Inahashi Y."/>
            <person name="Intra B."/>
        </authorList>
    </citation>
    <scope>NUCLEOTIDE SEQUENCE [LARGE SCALE GENOMIC DNA]</scope>
    <source>
        <strain evidence="3 4">DSM 43553</strain>
    </source>
</reference>
<keyword evidence="2" id="KW-1133">Transmembrane helix</keyword>
<evidence type="ECO:0000256" key="1">
    <source>
        <dbReference type="SAM" id="MobiDB-lite"/>
    </source>
</evidence>
<name>A0ABT4SWJ6_9ACTN</name>
<dbReference type="InterPro" id="IPR047789">
    <property type="entry name" value="CU044_5270-like"/>
</dbReference>
<dbReference type="EMBL" id="JAPNUD010000023">
    <property type="protein sequence ID" value="MDA0641343.1"/>
    <property type="molecule type" value="Genomic_DNA"/>
</dbReference>
<protein>
    <submittedName>
        <fullName evidence="3">CU044_5270 family protein</fullName>
    </submittedName>
</protein>